<accession>A0A3B1DZL7</accession>
<evidence type="ECO:0000259" key="1">
    <source>
        <dbReference type="PROSITE" id="PS50801"/>
    </source>
</evidence>
<name>A0A3B1DZL7_9ZZZZ</name>
<gene>
    <name evidence="2" type="ORF">MNBD_PLANCTO03-995</name>
</gene>
<dbReference type="Gene3D" id="3.30.750.24">
    <property type="entry name" value="STAS domain"/>
    <property type="match status" value="1"/>
</dbReference>
<dbReference type="CDD" id="cd07043">
    <property type="entry name" value="STAS_anti-anti-sigma_factors"/>
    <property type="match status" value="1"/>
</dbReference>
<dbReference type="AlphaFoldDB" id="A0A3B1DZL7"/>
<evidence type="ECO:0000313" key="2">
    <source>
        <dbReference type="EMBL" id="VAX41180.1"/>
    </source>
</evidence>
<dbReference type="InterPro" id="IPR002645">
    <property type="entry name" value="STAS_dom"/>
</dbReference>
<dbReference type="GO" id="GO:0043856">
    <property type="term" value="F:anti-sigma factor antagonist activity"/>
    <property type="evidence" value="ECO:0007669"/>
    <property type="project" value="TreeGrafter"/>
</dbReference>
<dbReference type="Pfam" id="PF01740">
    <property type="entry name" value="STAS"/>
    <property type="match status" value="1"/>
</dbReference>
<dbReference type="SUPFAM" id="SSF52091">
    <property type="entry name" value="SpoIIaa-like"/>
    <property type="match status" value="1"/>
</dbReference>
<dbReference type="PANTHER" id="PTHR33495">
    <property type="entry name" value="ANTI-SIGMA FACTOR ANTAGONIST TM_1081-RELATED-RELATED"/>
    <property type="match status" value="1"/>
</dbReference>
<dbReference type="PROSITE" id="PS50801">
    <property type="entry name" value="STAS"/>
    <property type="match status" value="1"/>
</dbReference>
<reference evidence="2" key="1">
    <citation type="submission" date="2018-06" db="EMBL/GenBank/DDBJ databases">
        <authorList>
            <person name="Zhirakovskaya E."/>
        </authorList>
    </citation>
    <scope>NUCLEOTIDE SEQUENCE</scope>
</reference>
<protein>
    <recommendedName>
        <fullName evidence="1">STAS domain-containing protein</fullName>
    </recommendedName>
</protein>
<dbReference type="EMBL" id="UOGK01000502">
    <property type="protein sequence ID" value="VAX41180.1"/>
    <property type="molecule type" value="Genomic_DNA"/>
</dbReference>
<dbReference type="InterPro" id="IPR036513">
    <property type="entry name" value="STAS_dom_sf"/>
</dbReference>
<sequence length="111" mass="12084">MQIETERQGAVMVLKPRGPLVAKDAEILRDKGSDAIAESMGRMVIDTSAIVYLDSRGIEALLDLADELADAGRVLKLCGSNETVREVLEITETGAMFEHFEDVSSAVRSFL</sequence>
<feature type="domain" description="STAS" evidence="1">
    <location>
        <begin position="1"/>
        <end position="110"/>
    </location>
</feature>
<organism evidence="2">
    <name type="scientific">hydrothermal vent metagenome</name>
    <dbReference type="NCBI Taxonomy" id="652676"/>
    <lineage>
        <taxon>unclassified sequences</taxon>
        <taxon>metagenomes</taxon>
        <taxon>ecological metagenomes</taxon>
    </lineage>
</organism>
<proteinExistence type="predicted"/>